<feature type="compositionally biased region" description="Basic and acidic residues" evidence="1">
    <location>
        <begin position="8"/>
        <end position="39"/>
    </location>
</feature>
<dbReference type="Proteomes" id="UP000516437">
    <property type="component" value="Chromosome 8"/>
</dbReference>
<feature type="compositionally biased region" description="Polar residues" evidence="1">
    <location>
        <begin position="509"/>
        <end position="522"/>
    </location>
</feature>
<dbReference type="EMBL" id="RXIC02000026">
    <property type="protein sequence ID" value="KAB1202354.1"/>
    <property type="molecule type" value="Genomic_DNA"/>
</dbReference>
<feature type="compositionally biased region" description="Basic and acidic residues" evidence="1">
    <location>
        <begin position="153"/>
        <end position="182"/>
    </location>
</feature>
<dbReference type="InterPro" id="IPR024593">
    <property type="entry name" value="DUF3444"/>
</dbReference>
<organism evidence="3 4">
    <name type="scientific">Morella rubra</name>
    <name type="common">Chinese bayberry</name>
    <dbReference type="NCBI Taxonomy" id="262757"/>
    <lineage>
        <taxon>Eukaryota</taxon>
        <taxon>Viridiplantae</taxon>
        <taxon>Streptophyta</taxon>
        <taxon>Embryophyta</taxon>
        <taxon>Tracheophyta</taxon>
        <taxon>Spermatophyta</taxon>
        <taxon>Magnoliopsida</taxon>
        <taxon>eudicotyledons</taxon>
        <taxon>Gunneridae</taxon>
        <taxon>Pentapetalae</taxon>
        <taxon>rosids</taxon>
        <taxon>fabids</taxon>
        <taxon>Fagales</taxon>
        <taxon>Myricaceae</taxon>
        <taxon>Morella</taxon>
    </lineage>
</organism>
<feature type="region of interest" description="Disordered" evidence="1">
    <location>
        <begin position="498"/>
        <end position="584"/>
    </location>
</feature>
<feature type="compositionally biased region" description="Polar residues" evidence="1">
    <location>
        <begin position="561"/>
        <end position="573"/>
    </location>
</feature>
<comment type="caution">
    <text evidence="3">The sequence shown here is derived from an EMBL/GenBank/DDBJ whole genome shotgun (WGS) entry which is preliminary data.</text>
</comment>
<feature type="compositionally biased region" description="Polar residues" evidence="1">
    <location>
        <begin position="59"/>
        <end position="68"/>
    </location>
</feature>
<feature type="compositionally biased region" description="Basic and acidic residues" evidence="1">
    <location>
        <begin position="537"/>
        <end position="560"/>
    </location>
</feature>
<gene>
    <name evidence="3" type="ORF">CJ030_MR8G004615</name>
</gene>
<feature type="region of interest" description="Disordered" evidence="1">
    <location>
        <begin position="1"/>
        <end position="109"/>
    </location>
</feature>
<evidence type="ECO:0000259" key="2">
    <source>
        <dbReference type="Pfam" id="PF11926"/>
    </source>
</evidence>
<feature type="region of interest" description="Disordered" evidence="1">
    <location>
        <begin position="146"/>
        <end position="191"/>
    </location>
</feature>
<sequence length="826" mass="92923">MAGNSAEQWKEGIKVPKSDGQKPRNLESSKKVSRKKTESAVESSASYETGSGDGHNENPCVQKNSISPSGLNSGNRRSSRLKQRASYKENLSDDDDFVVPPKRKCRSFSGSDVKMNVSAVGSGVYCADKSAGYAADSGLWKEIKQDASAPEESFPKENSKTGQYDIKREEVPMSDHDDREAKAGGGSELNPNVIPIEVLDPEFSDFDKEKEENCFAANQTWAIYDPVDCMPRFYARIKKVFSPSFKLLITWLEADPDDQGEIDWCNGDLPVGCGKYRLGASEETADRLMFSHLMLVTKRSGRGSYLVYPRKGEIWAVFKNWDMGWSSEPEKHTSFKYEFVEVLSDFVQDVGISVVYLKKVKGFVSLFRQTEQYGTVSFQVQTNELYRFSHRIPCFRMTGEEKEGVPKGSFELDPAALPADLNEYDDPGVVMMENGFMPADVSGLYHKSEENKVEQVIYSDRVDREKQHEGNDPARETSMQSDGMQISHGQFDASECVAKEGASKENSHCDLTQPNETSTSHPANEEVNKQKAFNTPKKHEERVIEKEALNLRRSPRDLSKKNGQVNGPQSTCRDGSAKHSNADKVEDHGSFTYSKGSVSSCQSGCKISEAKCYDFNGEKSEENFQVNQIWAIYSEEDGMPRNYAQVKKIDFTPDFRLHVALLKPCIQPKEVSQSFCCGMFQLQNGGSKVLSRFAFSHRLRVEAVDKNRYEIYPRKGEVWAVYRNLNYKAAGSDMGERQFDIVEVLEDTDQCTEVVVLLPLSGFKSVFRSPRIQRSKSGVMGIPRAEICRFSHQIPAFRHSGEKDIRLRGFWELDPVAVPSIVIHLE</sequence>
<feature type="region of interest" description="Disordered" evidence="1">
    <location>
        <begin position="457"/>
        <end position="483"/>
    </location>
</feature>
<feature type="compositionally biased region" description="Basic and acidic residues" evidence="1">
    <location>
        <begin position="575"/>
        <end position="584"/>
    </location>
</feature>
<feature type="compositionally biased region" description="Polar residues" evidence="1">
    <location>
        <begin position="40"/>
        <end position="49"/>
    </location>
</feature>
<name>A0A6A1UPC2_9ROSI</name>
<reference evidence="3 4" key="1">
    <citation type="journal article" date="2019" name="Plant Biotechnol. J.">
        <title>The red bayberry genome and genetic basis of sex determination.</title>
        <authorList>
            <person name="Jia H.M."/>
            <person name="Jia H.J."/>
            <person name="Cai Q.L."/>
            <person name="Wang Y."/>
            <person name="Zhao H.B."/>
            <person name="Yang W.F."/>
            <person name="Wang G.Y."/>
            <person name="Li Y.H."/>
            <person name="Zhan D.L."/>
            <person name="Shen Y.T."/>
            <person name="Niu Q.F."/>
            <person name="Chang L."/>
            <person name="Qiu J."/>
            <person name="Zhao L."/>
            <person name="Xie H.B."/>
            <person name="Fu W.Y."/>
            <person name="Jin J."/>
            <person name="Li X.W."/>
            <person name="Jiao Y."/>
            <person name="Zhou C.C."/>
            <person name="Tu T."/>
            <person name="Chai C.Y."/>
            <person name="Gao J.L."/>
            <person name="Fan L.J."/>
            <person name="van de Weg E."/>
            <person name="Wang J.Y."/>
            <person name="Gao Z.S."/>
        </authorList>
    </citation>
    <scope>NUCLEOTIDE SEQUENCE [LARGE SCALE GENOMIC DNA]</scope>
    <source>
        <tissue evidence="3">Leaves</tissue>
    </source>
</reference>
<dbReference type="PANTHER" id="PTHR45089:SF42">
    <property type="entry name" value="J DOMAIN-CONTAINING PROTEIN"/>
    <property type="match status" value="1"/>
</dbReference>
<evidence type="ECO:0000256" key="1">
    <source>
        <dbReference type="SAM" id="MobiDB-lite"/>
    </source>
</evidence>
<dbReference type="OrthoDB" id="10250354at2759"/>
<dbReference type="Pfam" id="PF11926">
    <property type="entry name" value="DUF3444"/>
    <property type="match status" value="2"/>
</dbReference>
<keyword evidence="4" id="KW-1185">Reference proteome</keyword>
<evidence type="ECO:0000313" key="4">
    <source>
        <dbReference type="Proteomes" id="UP000516437"/>
    </source>
</evidence>
<proteinExistence type="predicted"/>
<feature type="domain" description="DUF3444" evidence="2">
    <location>
        <begin position="605"/>
        <end position="802"/>
    </location>
</feature>
<feature type="compositionally biased region" description="Basic and acidic residues" evidence="1">
    <location>
        <begin position="460"/>
        <end position="475"/>
    </location>
</feature>
<protein>
    <recommendedName>
        <fullName evidence="2">DUF3444 domain-containing protein</fullName>
    </recommendedName>
</protein>
<accession>A0A6A1UPC2</accession>
<dbReference type="PANTHER" id="PTHR45089">
    <property type="entry name" value="DNAJ HEAT SHOCK AMINO-TERMINAL DOMAIN PROTEIN-RELATED"/>
    <property type="match status" value="1"/>
</dbReference>
<feature type="domain" description="DUF3444" evidence="2">
    <location>
        <begin position="196"/>
        <end position="401"/>
    </location>
</feature>
<dbReference type="AlphaFoldDB" id="A0A6A1UPC2"/>
<feature type="compositionally biased region" description="Basic and acidic residues" evidence="1">
    <location>
        <begin position="498"/>
        <end position="508"/>
    </location>
</feature>
<evidence type="ECO:0000313" key="3">
    <source>
        <dbReference type="EMBL" id="KAB1202354.1"/>
    </source>
</evidence>